<dbReference type="Gene3D" id="2.80.10.50">
    <property type="match status" value="1"/>
</dbReference>
<dbReference type="OrthoDB" id="2689295at2759"/>
<dbReference type="Pfam" id="PF14200">
    <property type="entry name" value="RicinB_lectin_2"/>
    <property type="match status" value="1"/>
</dbReference>
<dbReference type="GeneID" id="36328815"/>
<sequence length="168" mass="18248">MSTSDLPIGPPSGTFLIKNVAFPTQFMDVPGDTSTPGNKVCGLHNDGTLAQYWTVTKEGDAYTLTCAGTSTNLDAPDASIGQAVVTDNNLQTFKIYGANGKYQILLTDSDLAVSLPNGNDWTDLVLATSIASNEQQLWYFEPQSDRTNVISGIVEYKKTYNYHKDNQP</sequence>
<evidence type="ECO:0000313" key="3">
    <source>
        <dbReference type="Proteomes" id="UP000194127"/>
    </source>
</evidence>
<dbReference type="InterPro" id="IPR035992">
    <property type="entry name" value="Ricin_B-like_lectins"/>
</dbReference>
<protein>
    <submittedName>
        <fullName evidence="2">Carbohydrate-binding module family 13 protein</fullName>
    </submittedName>
</protein>
<accession>A0A1X6NHQ3</accession>
<dbReference type="EMBL" id="KZ110591">
    <property type="protein sequence ID" value="OSX68050.1"/>
    <property type="molecule type" value="Genomic_DNA"/>
</dbReference>
<evidence type="ECO:0000259" key="1">
    <source>
        <dbReference type="Pfam" id="PF14200"/>
    </source>
</evidence>
<dbReference type="SUPFAM" id="SSF50370">
    <property type="entry name" value="Ricin B-like lectins"/>
    <property type="match status" value="1"/>
</dbReference>
<name>A0A1X6NHQ3_9APHY</name>
<dbReference type="AlphaFoldDB" id="A0A1X6NHQ3"/>
<feature type="domain" description="Ricin B lectin" evidence="1">
    <location>
        <begin position="50"/>
        <end position="122"/>
    </location>
</feature>
<reference evidence="2 3" key="1">
    <citation type="submission" date="2017-04" db="EMBL/GenBank/DDBJ databases">
        <title>Genome Sequence of the Model Brown-Rot Fungus Postia placenta SB12.</title>
        <authorList>
            <consortium name="DOE Joint Genome Institute"/>
            <person name="Gaskell J."/>
            <person name="Kersten P."/>
            <person name="Larrondo L.F."/>
            <person name="Canessa P."/>
            <person name="Martinez D."/>
            <person name="Hibbett D."/>
            <person name="Schmoll M."/>
            <person name="Kubicek C.P."/>
            <person name="Martinez A.T."/>
            <person name="Yadav J."/>
            <person name="Master E."/>
            <person name="Magnuson J.K."/>
            <person name="James T."/>
            <person name="Yaver D."/>
            <person name="Berka R."/>
            <person name="Labutti K."/>
            <person name="Lipzen A."/>
            <person name="Aerts A."/>
            <person name="Barry K."/>
            <person name="Henrissat B."/>
            <person name="Blanchette R."/>
            <person name="Grigoriev I."/>
            <person name="Cullen D."/>
        </authorList>
    </citation>
    <scope>NUCLEOTIDE SEQUENCE [LARGE SCALE GENOMIC DNA]</scope>
    <source>
        <strain evidence="2 3">MAD-698-R-SB12</strain>
    </source>
</reference>
<dbReference type="RefSeq" id="XP_024344844.1">
    <property type="nucleotide sequence ID" value="XM_024483866.1"/>
</dbReference>
<dbReference type="Proteomes" id="UP000194127">
    <property type="component" value="Unassembled WGS sequence"/>
</dbReference>
<gene>
    <name evidence="2" type="ORF">POSPLADRAFT_1129674</name>
</gene>
<evidence type="ECO:0000313" key="2">
    <source>
        <dbReference type="EMBL" id="OSX68050.1"/>
    </source>
</evidence>
<keyword evidence="3" id="KW-1185">Reference proteome</keyword>
<proteinExistence type="predicted"/>
<dbReference type="InterPro" id="IPR000772">
    <property type="entry name" value="Ricin_B_lectin"/>
</dbReference>
<organism evidence="2 3">
    <name type="scientific">Postia placenta MAD-698-R-SB12</name>
    <dbReference type="NCBI Taxonomy" id="670580"/>
    <lineage>
        <taxon>Eukaryota</taxon>
        <taxon>Fungi</taxon>
        <taxon>Dikarya</taxon>
        <taxon>Basidiomycota</taxon>
        <taxon>Agaricomycotina</taxon>
        <taxon>Agaricomycetes</taxon>
        <taxon>Polyporales</taxon>
        <taxon>Adustoporiaceae</taxon>
        <taxon>Rhodonia</taxon>
    </lineage>
</organism>